<gene>
    <name evidence="1" type="ORF">Plil01_001693900</name>
</gene>
<dbReference type="EMBL" id="BSXW01002896">
    <property type="protein sequence ID" value="GMF44226.1"/>
    <property type="molecule type" value="Genomic_DNA"/>
</dbReference>
<evidence type="ECO:0000313" key="2">
    <source>
        <dbReference type="Proteomes" id="UP001165083"/>
    </source>
</evidence>
<proteinExistence type="predicted"/>
<reference evidence="1" key="1">
    <citation type="submission" date="2023-04" db="EMBL/GenBank/DDBJ databases">
        <title>Phytophthora lilii NBRC 32176.</title>
        <authorList>
            <person name="Ichikawa N."/>
            <person name="Sato H."/>
            <person name="Tonouchi N."/>
        </authorList>
    </citation>
    <scope>NUCLEOTIDE SEQUENCE</scope>
    <source>
        <strain evidence="1">NBRC 32176</strain>
    </source>
</reference>
<dbReference type="AlphaFoldDB" id="A0A9W6XS95"/>
<evidence type="ECO:0000313" key="1">
    <source>
        <dbReference type="EMBL" id="GMF44226.1"/>
    </source>
</evidence>
<comment type="caution">
    <text evidence="1">The sequence shown here is derived from an EMBL/GenBank/DDBJ whole genome shotgun (WGS) entry which is preliminary data.</text>
</comment>
<dbReference type="Proteomes" id="UP001165083">
    <property type="component" value="Unassembled WGS sequence"/>
</dbReference>
<dbReference type="OrthoDB" id="126904at2759"/>
<name>A0A9W6XS95_9STRA</name>
<sequence length="225" mass="25056">MARMAWFQLVDVRGNAFNSTTPDQVSLNDNNNVASFRTAVKTKCSNNLHGIAASDLIVYESQAAFATEQPLELDAMIGKRGRKLGNLLIVKVPNLTRKRKLSEESILDQLEALQVAEVEFQLDALSDKQESENPIVMTRGLHTFWKGSGEFPSSYFVRKEEVVFWQVVKGLLPTVGKKRIVMVGSPGVGKSCFLMLVGFYMACVEKKKVLIIRRVKEGDQYGGVP</sequence>
<protein>
    <submittedName>
        <fullName evidence="1">Unnamed protein product</fullName>
    </submittedName>
</protein>
<organism evidence="1 2">
    <name type="scientific">Phytophthora lilii</name>
    <dbReference type="NCBI Taxonomy" id="2077276"/>
    <lineage>
        <taxon>Eukaryota</taxon>
        <taxon>Sar</taxon>
        <taxon>Stramenopiles</taxon>
        <taxon>Oomycota</taxon>
        <taxon>Peronosporomycetes</taxon>
        <taxon>Peronosporales</taxon>
        <taxon>Peronosporaceae</taxon>
        <taxon>Phytophthora</taxon>
    </lineage>
</organism>
<accession>A0A9W6XS95</accession>
<keyword evidence="2" id="KW-1185">Reference proteome</keyword>